<dbReference type="AlphaFoldDB" id="A0A923N7D5"/>
<dbReference type="Proteomes" id="UP000603640">
    <property type="component" value="Unassembled WGS sequence"/>
</dbReference>
<accession>A0A923N7D5</accession>
<sequence length="150" mass="17605">MMELYFENNIIRIYVDKELHLGIGEWKGFASSNEFRETVLRSLETVNKYKLTRWLADRRNMKAIRQQDQQWTVEEFIPKLLESPLRRMATIVSEDLFNRMAIENMIQRSGGLGNIVLSEFNNTNEALKWLEQPIEQEVPHSNSGTANTSR</sequence>
<protein>
    <recommendedName>
        <fullName evidence="3">STAS/SEC14 domain-containing protein</fullName>
    </recommendedName>
</protein>
<gene>
    <name evidence="1" type="ORF">H8S84_14470</name>
</gene>
<evidence type="ECO:0000313" key="2">
    <source>
        <dbReference type="Proteomes" id="UP000603640"/>
    </source>
</evidence>
<evidence type="ECO:0008006" key="3">
    <source>
        <dbReference type="Google" id="ProtNLM"/>
    </source>
</evidence>
<dbReference type="EMBL" id="JACRVF010000004">
    <property type="protein sequence ID" value="MBC5994048.1"/>
    <property type="molecule type" value="Genomic_DNA"/>
</dbReference>
<keyword evidence="2" id="KW-1185">Reference proteome</keyword>
<name>A0A923N7D5_9BACT</name>
<dbReference type="RefSeq" id="WP_187068069.1">
    <property type="nucleotide sequence ID" value="NZ_JACRVF010000004.1"/>
</dbReference>
<organism evidence="1 2">
    <name type="scientific">Pontibacter cellulosilyticus</name>
    <dbReference type="NCBI Taxonomy" id="1720253"/>
    <lineage>
        <taxon>Bacteria</taxon>
        <taxon>Pseudomonadati</taxon>
        <taxon>Bacteroidota</taxon>
        <taxon>Cytophagia</taxon>
        <taxon>Cytophagales</taxon>
        <taxon>Hymenobacteraceae</taxon>
        <taxon>Pontibacter</taxon>
    </lineage>
</organism>
<comment type="caution">
    <text evidence="1">The sequence shown here is derived from an EMBL/GenBank/DDBJ whole genome shotgun (WGS) entry which is preliminary data.</text>
</comment>
<evidence type="ECO:0000313" key="1">
    <source>
        <dbReference type="EMBL" id="MBC5994048.1"/>
    </source>
</evidence>
<reference evidence="1" key="1">
    <citation type="submission" date="2020-08" db="EMBL/GenBank/DDBJ databases">
        <title>Pontibacter sp. SD6 16S ribosomal RNA gene Genome sequencing and assembly.</title>
        <authorList>
            <person name="Kang M."/>
        </authorList>
    </citation>
    <scope>NUCLEOTIDE SEQUENCE</scope>
    <source>
        <strain evidence="1">SD6</strain>
    </source>
</reference>
<proteinExistence type="predicted"/>